<organism evidence="11 12">
    <name type="scientific">Phormidium tenue NIES-30</name>
    <dbReference type="NCBI Taxonomy" id="549789"/>
    <lineage>
        <taxon>Bacteria</taxon>
        <taxon>Bacillati</taxon>
        <taxon>Cyanobacteriota</taxon>
        <taxon>Cyanophyceae</taxon>
        <taxon>Oscillatoriophycideae</taxon>
        <taxon>Oscillatoriales</taxon>
        <taxon>Oscillatoriaceae</taxon>
        <taxon>Phormidium</taxon>
    </lineage>
</organism>
<dbReference type="OrthoDB" id="463845at2"/>
<dbReference type="GO" id="GO:0046872">
    <property type="term" value="F:metal ion binding"/>
    <property type="evidence" value="ECO:0007669"/>
    <property type="project" value="UniProtKB-KW"/>
</dbReference>
<dbReference type="Proteomes" id="UP000185557">
    <property type="component" value="Unassembled WGS sequence"/>
</dbReference>
<dbReference type="GO" id="GO:0016779">
    <property type="term" value="F:nucleotidyltransferase activity"/>
    <property type="evidence" value="ECO:0007669"/>
    <property type="project" value="UniProtKB-KW"/>
</dbReference>
<dbReference type="RefSeq" id="WP_073608047.1">
    <property type="nucleotide sequence ID" value="NZ_MRCG01000005.1"/>
</dbReference>
<comment type="cofactor">
    <cofactor evidence="1">
        <name>Mg(2+)</name>
        <dbReference type="ChEBI" id="CHEBI:18420"/>
    </cofactor>
</comment>
<evidence type="ECO:0000256" key="6">
    <source>
        <dbReference type="ARBA" id="ARBA00022741"/>
    </source>
</evidence>
<comment type="similarity">
    <text evidence="9">Belongs to the MntA antitoxin family.</text>
</comment>
<dbReference type="STRING" id="549789.NIES30_08790"/>
<keyword evidence="6" id="KW-0547">Nucleotide-binding</keyword>
<keyword evidence="4" id="KW-0548">Nucleotidyltransferase</keyword>
<dbReference type="SUPFAM" id="SSF81301">
    <property type="entry name" value="Nucleotidyltransferase"/>
    <property type="match status" value="1"/>
</dbReference>
<evidence type="ECO:0000256" key="3">
    <source>
        <dbReference type="ARBA" id="ARBA00022679"/>
    </source>
</evidence>
<comment type="caution">
    <text evidence="11">The sequence shown here is derived from an EMBL/GenBank/DDBJ whole genome shotgun (WGS) entry which is preliminary data.</text>
</comment>
<evidence type="ECO:0000256" key="4">
    <source>
        <dbReference type="ARBA" id="ARBA00022695"/>
    </source>
</evidence>
<keyword evidence="5" id="KW-0479">Metal-binding</keyword>
<keyword evidence="7" id="KW-0067">ATP-binding</keyword>
<dbReference type="InterPro" id="IPR002934">
    <property type="entry name" value="Polymerase_NTP_transf_dom"/>
</dbReference>
<gene>
    <name evidence="11" type="ORF">NIES30_08790</name>
</gene>
<dbReference type="InterPro" id="IPR052038">
    <property type="entry name" value="Type-VII_TA_antitoxin"/>
</dbReference>
<feature type="domain" description="Polymerase nucleotidyl transferase" evidence="10">
    <location>
        <begin position="21"/>
        <end position="94"/>
    </location>
</feature>
<evidence type="ECO:0000256" key="8">
    <source>
        <dbReference type="ARBA" id="ARBA00022842"/>
    </source>
</evidence>
<reference evidence="11 12" key="1">
    <citation type="submission" date="2016-11" db="EMBL/GenBank/DDBJ databases">
        <title>Draft Genome Sequences of Nine Cyanobacterial Strains from Diverse Habitats.</title>
        <authorList>
            <person name="Zhu T."/>
            <person name="Hou S."/>
            <person name="Lu X."/>
            <person name="Hess W.R."/>
        </authorList>
    </citation>
    <scope>NUCLEOTIDE SEQUENCE [LARGE SCALE GENOMIC DNA]</scope>
    <source>
        <strain evidence="11 12">NIES-30</strain>
    </source>
</reference>
<evidence type="ECO:0000256" key="7">
    <source>
        <dbReference type="ARBA" id="ARBA00022840"/>
    </source>
</evidence>
<dbReference type="Gene3D" id="3.30.460.10">
    <property type="entry name" value="Beta Polymerase, domain 2"/>
    <property type="match status" value="1"/>
</dbReference>
<evidence type="ECO:0000256" key="5">
    <source>
        <dbReference type="ARBA" id="ARBA00022723"/>
    </source>
</evidence>
<dbReference type="InterPro" id="IPR043519">
    <property type="entry name" value="NT_sf"/>
</dbReference>
<accession>A0A1U7J6V3</accession>
<dbReference type="EMBL" id="MRCG01000005">
    <property type="protein sequence ID" value="OKH48636.1"/>
    <property type="molecule type" value="Genomic_DNA"/>
</dbReference>
<dbReference type="PANTHER" id="PTHR33571">
    <property type="entry name" value="SSL8005 PROTEIN"/>
    <property type="match status" value="1"/>
</dbReference>
<evidence type="ECO:0000259" key="10">
    <source>
        <dbReference type="Pfam" id="PF01909"/>
    </source>
</evidence>
<evidence type="ECO:0000256" key="9">
    <source>
        <dbReference type="ARBA" id="ARBA00038276"/>
    </source>
</evidence>
<dbReference type="GO" id="GO:0005524">
    <property type="term" value="F:ATP binding"/>
    <property type="evidence" value="ECO:0007669"/>
    <property type="project" value="UniProtKB-KW"/>
</dbReference>
<evidence type="ECO:0000256" key="2">
    <source>
        <dbReference type="ARBA" id="ARBA00022649"/>
    </source>
</evidence>
<dbReference type="Pfam" id="PF01909">
    <property type="entry name" value="NTP_transf_2"/>
    <property type="match status" value="1"/>
</dbReference>
<sequence>MAILKTESQLAISPAQLQKLLREFKEQRGESFQLTALGYFGSYARGKASPDSDVDVVFKTDYPNLLLTSRLRLDLIELINLPVDVIRYHENMNPRFKARLDREAIYV</sequence>
<keyword evidence="8" id="KW-0460">Magnesium</keyword>
<dbReference type="AlphaFoldDB" id="A0A1U7J6V3"/>
<dbReference type="PANTHER" id="PTHR33571:SF14">
    <property type="entry name" value="PROTEIN ADENYLYLTRANSFERASE MJ0435-RELATED"/>
    <property type="match status" value="1"/>
</dbReference>
<proteinExistence type="inferred from homology"/>
<evidence type="ECO:0000313" key="11">
    <source>
        <dbReference type="EMBL" id="OKH48636.1"/>
    </source>
</evidence>
<dbReference type="CDD" id="cd05403">
    <property type="entry name" value="NT_KNTase_like"/>
    <property type="match status" value="1"/>
</dbReference>
<evidence type="ECO:0000313" key="12">
    <source>
        <dbReference type="Proteomes" id="UP000185557"/>
    </source>
</evidence>
<keyword evidence="2" id="KW-1277">Toxin-antitoxin system</keyword>
<keyword evidence="3" id="KW-0808">Transferase</keyword>
<name>A0A1U7J6V3_9CYAN</name>
<evidence type="ECO:0000256" key="1">
    <source>
        <dbReference type="ARBA" id="ARBA00001946"/>
    </source>
</evidence>
<keyword evidence="12" id="KW-1185">Reference proteome</keyword>
<protein>
    <submittedName>
        <fullName evidence="11">DNA polymerase III subunit beta</fullName>
    </submittedName>
</protein>